<proteinExistence type="predicted"/>
<feature type="chain" id="PRO_5037070922" evidence="1">
    <location>
        <begin position="23"/>
        <end position="269"/>
    </location>
</feature>
<accession>A0A930HLU4</accession>
<evidence type="ECO:0000313" key="4">
    <source>
        <dbReference type="Proteomes" id="UP000771736"/>
    </source>
</evidence>
<dbReference type="InterPro" id="IPR006179">
    <property type="entry name" value="5_nucleotidase/apyrase"/>
</dbReference>
<feature type="domain" description="5'-Nucleotidase C-terminal" evidence="2">
    <location>
        <begin position="69"/>
        <end position="213"/>
    </location>
</feature>
<protein>
    <submittedName>
        <fullName evidence="3">5'-nucleotidase C-terminal domain-containing protein</fullName>
    </submittedName>
</protein>
<dbReference type="GO" id="GO:0009166">
    <property type="term" value="P:nucleotide catabolic process"/>
    <property type="evidence" value="ECO:0007669"/>
    <property type="project" value="InterPro"/>
</dbReference>
<dbReference type="EMBL" id="JABZSJ010000016">
    <property type="protein sequence ID" value="MBF1384091.1"/>
    <property type="molecule type" value="Genomic_DNA"/>
</dbReference>
<dbReference type="PANTHER" id="PTHR11575:SF24">
    <property type="entry name" value="5'-NUCLEOTIDASE"/>
    <property type="match status" value="1"/>
</dbReference>
<dbReference type="GO" id="GO:0016787">
    <property type="term" value="F:hydrolase activity"/>
    <property type="evidence" value="ECO:0007669"/>
    <property type="project" value="InterPro"/>
</dbReference>
<comment type="caution">
    <text evidence="3">The sequence shown here is derived from an EMBL/GenBank/DDBJ whole genome shotgun (WGS) entry which is preliminary data.</text>
</comment>
<reference evidence="3" key="1">
    <citation type="submission" date="2020-04" db="EMBL/GenBank/DDBJ databases">
        <title>Deep metagenomics examines the oral microbiome during advanced dental caries in children, revealing novel taxa and co-occurrences with host molecules.</title>
        <authorList>
            <person name="Baker J.L."/>
            <person name="Morton J.T."/>
            <person name="Dinis M."/>
            <person name="Alvarez R."/>
            <person name="Tran N.C."/>
            <person name="Knight R."/>
            <person name="Edlund A."/>
        </authorList>
    </citation>
    <scope>NUCLEOTIDE SEQUENCE</scope>
    <source>
        <strain evidence="3">JCVI_44_bin.5</strain>
    </source>
</reference>
<dbReference type="RefSeq" id="WP_273159037.1">
    <property type="nucleotide sequence ID" value="NZ_CAUOTG010000024.1"/>
</dbReference>
<keyword evidence="1" id="KW-0732">Signal</keyword>
<dbReference type="Pfam" id="PF02872">
    <property type="entry name" value="5_nucleotid_C"/>
    <property type="match status" value="1"/>
</dbReference>
<dbReference type="InterPro" id="IPR008334">
    <property type="entry name" value="5'-Nucleotdase_C"/>
</dbReference>
<dbReference type="PANTHER" id="PTHR11575">
    <property type="entry name" value="5'-NUCLEOTIDASE-RELATED"/>
    <property type="match status" value="1"/>
</dbReference>
<dbReference type="Gene3D" id="3.90.780.10">
    <property type="entry name" value="5'-Nucleotidase, C-terminal domain"/>
    <property type="match status" value="1"/>
</dbReference>
<dbReference type="Proteomes" id="UP000771736">
    <property type="component" value="Unassembled WGS sequence"/>
</dbReference>
<feature type="signal peptide" evidence="1">
    <location>
        <begin position="1"/>
        <end position="22"/>
    </location>
</feature>
<dbReference type="PRINTS" id="PR01607">
    <property type="entry name" value="APYRASEFAMLY"/>
</dbReference>
<name>A0A930HLU4_9BACT</name>
<dbReference type="SUPFAM" id="SSF55816">
    <property type="entry name" value="5'-nucleotidase (syn. UDP-sugar hydrolase), C-terminal domain"/>
    <property type="match status" value="1"/>
</dbReference>
<dbReference type="InterPro" id="IPR036907">
    <property type="entry name" value="5'-Nucleotdase_C_sf"/>
</dbReference>
<dbReference type="AlphaFoldDB" id="A0A930HLU4"/>
<gene>
    <name evidence="3" type="ORF">HXN26_04435</name>
</gene>
<evidence type="ECO:0000256" key="1">
    <source>
        <dbReference type="SAM" id="SignalP"/>
    </source>
</evidence>
<evidence type="ECO:0000259" key="2">
    <source>
        <dbReference type="Pfam" id="PF02872"/>
    </source>
</evidence>
<sequence>MSKKMFLIGGMAALLTYTPCAAQQGKYQLTGVQRSRILIDSRYDKAKDQKAAAFLAPYKHVVDSIMGPVVAHSDHYMAADRPESDLSNLLADILVWAAKEYNEKVDFAVYNMGGIRAALPKGNVTVGDVNDIAPFENKICFLTLTGDKVLELFRQIAHTGGEGVSKGVRLVLDRGDKLEYASLNGKQIDPKAKYRIATIDYLAQGNDKLVAFKDKTDLNAPQEASNNSRFVILNYFKAMTAEGKIINSTKEGRISYFSKESDRPSVIVK</sequence>
<evidence type="ECO:0000313" key="3">
    <source>
        <dbReference type="EMBL" id="MBF1384091.1"/>
    </source>
</evidence>
<organism evidence="3 4">
    <name type="scientific">Prevotella aurantiaca</name>
    <dbReference type="NCBI Taxonomy" id="596085"/>
    <lineage>
        <taxon>Bacteria</taxon>
        <taxon>Pseudomonadati</taxon>
        <taxon>Bacteroidota</taxon>
        <taxon>Bacteroidia</taxon>
        <taxon>Bacteroidales</taxon>
        <taxon>Prevotellaceae</taxon>
        <taxon>Prevotella</taxon>
    </lineage>
</organism>